<sequence>MILTFNTLLKHYMHISNIRKLHKNTHNIYKIVNNSYIINLVYIASYLYKLYKILFLLSLKNMYITVINTTILPDYKFINYLTKFTNSNCFNKKWINGAITNNVVLSSIIVIHIFINKIFKLIKKFDNLYNSKFYSIKNKYNFAKYIKNLRFSKFIFILNLDSNITAVKECLIKNKFTMGACDLNFDSSLIDFNIYCNNVNPKSINFLLKFIITSSVQSKYLKNKKNNNKKQIKQKKIQKKNKYKKPNKKYYKKNKH</sequence>
<comment type="caution">
    <text evidence="4">The sequence shown here is derived from an EMBL/GenBank/DDBJ whole genome shotgun (WGS) entry which is preliminary data.</text>
</comment>
<dbReference type="InterPro" id="IPR023591">
    <property type="entry name" value="Ribosomal_uS2_flav_dom_sf"/>
</dbReference>
<protein>
    <recommendedName>
        <fullName evidence="6">Ribosomal protein S2</fullName>
    </recommendedName>
</protein>
<comment type="similarity">
    <text evidence="1">Belongs to the universal ribosomal protein uS2 family.</text>
</comment>
<dbReference type="InterPro" id="IPR001865">
    <property type="entry name" value="Ribosomal_uS2"/>
</dbReference>
<gene>
    <name evidence="4" type="ORF">BcabD6B2_59080</name>
</gene>
<dbReference type="EMBL" id="BPLF01000008">
    <property type="protein sequence ID" value="GIX66471.1"/>
    <property type="molecule type" value="Genomic_DNA"/>
</dbReference>
<evidence type="ECO:0000256" key="2">
    <source>
        <dbReference type="SAM" id="MobiDB-lite"/>
    </source>
</evidence>
<dbReference type="GO" id="GO:0005840">
    <property type="term" value="C:ribosome"/>
    <property type="evidence" value="ECO:0007669"/>
    <property type="project" value="InterPro"/>
</dbReference>
<dbReference type="GO" id="GO:0006412">
    <property type="term" value="P:translation"/>
    <property type="evidence" value="ECO:0007669"/>
    <property type="project" value="InterPro"/>
</dbReference>
<feature type="region of interest" description="Disordered" evidence="2">
    <location>
        <begin position="225"/>
        <end position="256"/>
    </location>
</feature>
<evidence type="ECO:0000313" key="5">
    <source>
        <dbReference type="Proteomes" id="UP001497744"/>
    </source>
</evidence>
<keyword evidence="3" id="KW-1133">Transmembrane helix</keyword>
<feature type="transmembrane region" description="Helical" evidence="3">
    <location>
        <begin position="94"/>
        <end position="115"/>
    </location>
</feature>
<evidence type="ECO:0000313" key="4">
    <source>
        <dbReference type="EMBL" id="GIX66471.1"/>
    </source>
</evidence>
<dbReference type="AlphaFoldDB" id="A0AAV4M326"/>
<organism evidence="4 5">
    <name type="scientific">Babesia caballi</name>
    <dbReference type="NCBI Taxonomy" id="5871"/>
    <lineage>
        <taxon>Eukaryota</taxon>
        <taxon>Sar</taxon>
        <taxon>Alveolata</taxon>
        <taxon>Apicomplexa</taxon>
        <taxon>Aconoidasida</taxon>
        <taxon>Piroplasmida</taxon>
        <taxon>Babesiidae</taxon>
        <taxon>Babesia</taxon>
    </lineage>
</organism>
<dbReference type="SUPFAM" id="SSF52313">
    <property type="entry name" value="Ribosomal protein S2"/>
    <property type="match status" value="1"/>
</dbReference>
<evidence type="ECO:0000256" key="3">
    <source>
        <dbReference type="SAM" id="Phobius"/>
    </source>
</evidence>
<keyword evidence="5" id="KW-1185">Reference proteome</keyword>
<accession>A0AAV4M326</accession>
<dbReference type="GO" id="GO:0003735">
    <property type="term" value="F:structural constituent of ribosome"/>
    <property type="evidence" value="ECO:0007669"/>
    <property type="project" value="InterPro"/>
</dbReference>
<dbReference type="Proteomes" id="UP001497744">
    <property type="component" value="Unassembled WGS sequence"/>
</dbReference>
<dbReference type="Pfam" id="PF00318">
    <property type="entry name" value="Ribosomal_S2"/>
    <property type="match status" value="1"/>
</dbReference>
<proteinExistence type="inferred from homology"/>
<keyword evidence="3" id="KW-0472">Membrane</keyword>
<reference evidence="4 5" key="1">
    <citation type="submission" date="2021-06" db="EMBL/GenBank/DDBJ databases">
        <title>Genome sequence of Babesia caballi.</title>
        <authorList>
            <person name="Yamagishi J."/>
            <person name="Kidaka T."/>
            <person name="Ochi A."/>
        </authorList>
    </citation>
    <scope>NUCLEOTIDE SEQUENCE [LARGE SCALE GENOMIC DNA]</scope>
    <source>
        <strain evidence="4">USDA-D6B2</strain>
    </source>
</reference>
<geneLocation type="apicoplast" evidence="4"/>
<dbReference type="Gene3D" id="3.40.50.10490">
    <property type="entry name" value="Glucose-6-phosphate isomerase like protein, domain 1"/>
    <property type="match status" value="1"/>
</dbReference>
<keyword evidence="4" id="KW-0933">Apicoplast</keyword>
<keyword evidence="4" id="KW-0934">Plastid</keyword>
<evidence type="ECO:0008006" key="6">
    <source>
        <dbReference type="Google" id="ProtNLM"/>
    </source>
</evidence>
<keyword evidence="3" id="KW-0812">Transmembrane</keyword>
<feature type="transmembrane region" description="Helical" evidence="3">
    <location>
        <begin position="28"/>
        <end position="48"/>
    </location>
</feature>
<evidence type="ECO:0000256" key="1">
    <source>
        <dbReference type="ARBA" id="ARBA00006242"/>
    </source>
</evidence>
<name>A0AAV4M326_BABCB</name>